<dbReference type="GeneID" id="42857411"/>
<protein>
    <recommendedName>
        <fullName evidence="8">Amidohydrolase-related domain-containing protein</fullName>
    </recommendedName>
</protein>
<dbReference type="PIRSF" id="PIRSF038994">
    <property type="entry name" value="NagA"/>
    <property type="match status" value="1"/>
</dbReference>
<evidence type="ECO:0000256" key="3">
    <source>
        <dbReference type="ARBA" id="ARBA00022801"/>
    </source>
</evidence>
<feature type="active site" description="Proton donor/acceptor" evidence="6">
    <location>
        <position position="282"/>
    </location>
</feature>
<feature type="binding site" evidence="7">
    <location>
        <position position="199"/>
    </location>
    <ligand>
        <name>Zn(2+)</name>
        <dbReference type="ChEBI" id="CHEBI:29105"/>
    </ligand>
</feature>
<dbReference type="NCBIfam" id="TIGR00221">
    <property type="entry name" value="nagA"/>
    <property type="match status" value="1"/>
</dbReference>
<evidence type="ECO:0000256" key="1">
    <source>
        <dbReference type="ARBA" id="ARBA00010716"/>
    </source>
</evidence>
<comment type="similarity">
    <text evidence="1 5">Belongs to the metallo-dependent hydrolases superfamily. NagA family.</text>
</comment>
<dbReference type="PATRIC" id="fig|1550024.3.peg.2881"/>
<comment type="caution">
    <text evidence="9">The sequence shown here is derived from an EMBL/GenBank/DDBJ whole genome shotgun (WGS) entry which is preliminary data.</text>
</comment>
<feature type="binding site" evidence="7">
    <location>
        <position position="134"/>
    </location>
    <ligand>
        <name>Zn(2+)</name>
        <dbReference type="ChEBI" id="CHEBI:29105"/>
    </ligand>
</feature>
<evidence type="ECO:0000313" key="9">
    <source>
        <dbReference type="EMBL" id="KJF39430.1"/>
    </source>
</evidence>
<evidence type="ECO:0000256" key="4">
    <source>
        <dbReference type="ARBA" id="ARBA00023277"/>
    </source>
</evidence>
<dbReference type="PANTHER" id="PTHR11113:SF14">
    <property type="entry name" value="N-ACETYLGLUCOSAMINE-6-PHOSPHATE DEACETYLASE"/>
    <property type="match status" value="1"/>
</dbReference>
<evidence type="ECO:0000256" key="6">
    <source>
        <dbReference type="PIRSR" id="PIRSR038994-1"/>
    </source>
</evidence>
<dbReference type="InterPro" id="IPR011059">
    <property type="entry name" value="Metal-dep_hydrolase_composite"/>
</dbReference>
<dbReference type="InterPro" id="IPR006680">
    <property type="entry name" value="Amidohydro-rel"/>
</dbReference>
<keyword evidence="10" id="KW-1185">Reference proteome</keyword>
<keyword evidence="4 5" id="KW-0119">Carbohydrate metabolism</keyword>
<dbReference type="Gene3D" id="3.20.20.140">
    <property type="entry name" value="Metal-dependent hydrolases"/>
    <property type="match status" value="1"/>
</dbReference>
<evidence type="ECO:0000256" key="2">
    <source>
        <dbReference type="ARBA" id="ARBA00022723"/>
    </source>
</evidence>
<accession>A0A0D8IXI4</accession>
<evidence type="ECO:0000259" key="8">
    <source>
        <dbReference type="Pfam" id="PF01979"/>
    </source>
</evidence>
<dbReference type="Proteomes" id="UP000032483">
    <property type="component" value="Unassembled WGS sequence"/>
</dbReference>
<sequence length="401" mass="43374">MSLKIEHAHLVLPYQVLQDAWLISREGKITAYGCGVSPQQTFSTVIDAKGQYLTPGFVDLHVHGGAGADFRDGEEAAFVRAMQAHLAGGTTTMLATVSSTTLEGTLESLRIYEAMRQREAQLPPLPRLAGVHLEGPYFSQKERGAQDETIIRLPDAAEYERILEQAPCLRRWSIACELPGALELGERLHKRGIMASVGHSDATTAQVYEAFGRGFHSVTHLYSGCSVLHRNGPHREGGVVEAAFLIDEMDVEVIADGVHLPPDFLRLIYKIKGPEHIALITDSIRAGAADVPEGTVVYDDKEGRRPICIKGGVAVMPDGKNFAGSIATTSRLVRTMVQRAGVELTAAVRMAALTPARMLGMDAEIGSIAVGKRADLLLLDSGLQVQGVIRDGKQVIDNRLN</sequence>
<evidence type="ECO:0000256" key="5">
    <source>
        <dbReference type="PIRNR" id="PIRNR038994"/>
    </source>
</evidence>
<evidence type="ECO:0000313" key="10">
    <source>
        <dbReference type="Proteomes" id="UP000032483"/>
    </source>
</evidence>
<organism evidence="9 10">
    <name type="scientific">Ruthenibacterium lactatiformans</name>
    <dbReference type="NCBI Taxonomy" id="1550024"/>
    <lineage>
        <taxon>Bacteria</taxon>
        <taxon>Bacillati</taxon>
        <taxon>Bacillota</taxon>
        <taxon>Clostridia</taxon>
        <taxon>Eubacteriales</taxon>
        <taxon>Oscillospiraceae</taxon>
        <taxon>Ruthenibacterium</taxon>
    </lineage>
</organism>
<dbReference type="InterPro" id="IPR003764">
    <property type="entry name" value="GlcNAc_6-P_deAcase"/>
</dbReference>
<feature type="domain" description="Amidohydrolase-related" evidence="8">
    <location>
        <begin position="52"/>
        <end position="395"/>
    </location>
</feature>
<dbReference type="GO" id="GO:0006046">
    <property type="term" value="P:N-acetylglucosamine catabolic process"/>
    <property type="evidence" value="ECO:0007669"/>
    <property type="project" value="TreeGrafter"/>
</dbReference>
<proteinExistence type="inferred from homology"/>
<dbReference type="PANTHER" id="PTHR11113">
    <property type="entry name" value="N-ACETYLGLUCOSAMINE-6-PHOSPHATE DEACETYLASE"/>
    <property type="match status" value="1"/>
</dbReference>
<evidence type="ECO:0000256" key="7">
    <source>
        <dbReference type="PIRSR" id="PIRSR038994-3"/>
    </source>
</evidence>
<dbReference type="SUPFAM" id="SSF51338">
    <property type="entry name" value="Composite domain of metallo-dependent hydrolases"/>
    <property type="match status" value="1"/>
</dbReference>
<reference evidence="9" key="1">
    <citation type="submission" date="2015-02" db="EMBL/GenBank/DDBJ databases">
        <title>A novel member of the family Ruminococcaceae isolated from human feces.</title>
        <authorList>
            <person name="Shkoporov A.N."/>
            <person name="Chaplin A.V."/>
            <person name="Motuzova O.V."/>
            <person name="Kafarskaia L.I."/>
            <person name="Khokhlova E.V."/>
            <person name="Efimov B.A."/>
        </authorList>
    </citation>
    <scope>NUCLEOTIDE SEQUENCE [LARGE SCALE GENOMIC DNA]</scope>
    <source>
        <strain evidence="9">585-1</strain>
    </source>
</reference>
<dbReference type="CDD" id="cd00854">
    <property type="entry name" value="NagA"/>
    <property type="match status" value="1"/>
</dbReference>
<dbReference type="Gene3D" id="2.30.40.10">
    <property type="entry name" value="Urease, subunit C, domain 1"/>
    <property type="match status" value="1"/>
</dbReference>
<dbReference type="EMBL" id="JXXK01000018">
    <property type="protein sequence ID" value="KJF39430.1"/>
    <property type="molecule type" value="Genomic_DNA"/>
</dbReference>
<dbReference type="GO" id="GO:0046872">
    <property type="term" value="F:metal ion binding"/>
    <property type="evidence" value="ECO:0007669"/>
    <property type="project" value="UniProtKB-KW"/>
</dbReference>
<dbReference type="Pfam" id="PF01979">
    <property type="entry name" value="Amidohydro_1"/>
    <property type="match status" value="1"/>
</dbReference>
<dbReference type="InterPro" id="IPR032466">
    <property type="entry name" value="Metal_Hydrolase"/>
</dbReference>
<dbReference type="AlphaFoldDB" id="A0A0D8IXI4"/>
<comment type="cofactor">
    <cofactor evidence="7">
        <name>a divalent metal cation</name>
        <dbReference type="ChEBI" id="CHEBI:60240"/>
    </cofactor>
    <text evidence="7">Binds 1 divalent metal cation per subunit.</text>
</comment>
<dbReference type="RefSeq" id="WP_050005752.1">
    <property type="nucleotide sequence ID" value="NZ_CATXDA010000014.1"/>
</dbReference>
<dbReference type="GO" id="GO:0008448">
    <property type="term" value="F:N-acetylglucosamine-6-phosphate deacetylase activity"/>
    <property type="evidence" value="ECO:0007669"/>
    <property type="project" value="InterPro"/>
</dbReference>
<name>A0A0D8IXI4_9FIRM</name>
<feature type="binding site" evidence="7">
    <location>
        <position position="220"/>
    </location>
    <ligand>
        <name>Zn(2+)</name>
        <dbReference type="ChEBI" id="CHEBI:29105"/>
    </ligand>
</feature>
<keyword evidence="2 7" id="KW-0479">Metal-binding</keyword>
<dbReference type="SUPFAM" id="SSF51556">
    <property type="entry name" value="Metallo-dependent hydrolases"/>
    <property type="match status" value="1"/>
</dbReference>
<gene>
    <name evidence="9" type="ORF">TQ39_12595</name>
</gene>
<keyword evidence="3 5" id="KW-0378">Hydrolase</keyword>